<feature type="compositionally biased region" description="Basic residues" evidence="1">
    <location>
        <begin position="1"/>
        <end position="12"/>
    </location>
</feature>
<proteinExistence type="predicted"/>
<reference evidence="3" key="2">
    <citation type="submission" date="2025-05" db="UniProtKB">
        <authorList>
            <consortium name="Ensembl"/>
        </authorList>
    </citation>
    <scope>IDENTIFICATION</scope>
</reference>
<evidence type="ECO:0000313" key="4">
    <source>
        <dbReference type="Proteomes" id="UP000314985"/>
    </source>
</evidence>
<dbReference type="Ensembl" id="ENSSSCT00070041010.1">
    <property type="protein sequence ID" value="ENSSSCP00070034417.1"/>
    <property type="gene ID" value="ENSSSCG00070020641.1"/>
</dbReference>
<evidence type="ECO:0000313" key="2">
    <source>
        <dbReference type="Ensembl" id="ENSSSCP00040008586.1"/>
    </source>
</evidence>
<evidence type="ECO:0000256" key="1">
    <source>
        <dbReference type="SAM" id="MobiDB-lite"/>
    </source>
</evidence>
<evidence type="ECO:0000313" key="3">
    <source>
        <dbReference type="Ensembl" id="ENSSSCP00070034417.1"/>
    </source>
</evidence>
<reference evidence="3 4" key="1">
    <citation type="submission" date="2017-08" db="EMBL/GenBank/DDBJ databases">
        <title>USMARCv1.0.</title>
        <authorList>
            <person name="Hannum G.I."/>
            <person name="Koren S."/>
            <person name="Schroeder S.G."/>
            <person name="Chin S.C."/>
            <person name="Nonneman D.J."/>
            <person name="Becker S.A."/>
            <person name="Rosen B.D."/>
            <person name="Bickhart D.M."/>
            <person name="Putnam N.H."/>
            <person name="Green R.E."/>
            <person name="Tuggle C.K."/>
            <person name="Liu H."/>
            <person name="Rohrer G.A."/>
            <person name="Warr A."/>
            <person name="Hall R."/>
            <person name="Kim K."/>
            <person name="Hume D.A."/>
            <person name="Talbot R."/>
            <person name="Chow W."/>
            <person name="Howe K."/>
            <person name="Schwartz A.S."/>
            <person name="Watson M."/>
            <person name="Archibald A.L."/>
            <person name="Phillippy A.M."/>
            <person name="Smith T.P.L."/>
        </authorList>
    </citation>
    <scope>NUCLEOTIDE SEQUENCE [LARGE SCALE GENOMIC DNA]</scope>
</reference>
<dbReference type="Ensembl" id="ENSSSCT00030069077.1">
    <property type="protein sequence ID" value="ENSSSCP00030031550.1"/>
    <property type="gene ID" value="ENSSSCG00030049542.1"/>
</dbReference>
<feature type="region of interest" description="Disordered" evidence="1">
    <location>
        <begin position="59"/>
        <end position="81"/>
    </location>
</feature>
<sequence>MRTKGGAGRRRTGNLDQVPSPAPAARFAAWPFGPAADPSRTADLPGPPVRHVWFLQRRRHEESGSAAPAGGWAQPREGFPGSCRFETVLSAKCST</sequence>
<gene>
    <name evidence="3" type="primary">GNG5</name>
    <name evidence="2" type="synonym">UOX</name>
</gene>
<dbReference type="ExpressionAtlas" id="A0A4X1V097">
    <property type="expression patterns" value="baseline and differential"/>
</dbReference>
<dbReference type="Ensembl" id="ENSSSCT00040020463.1">
    <property type="protein sequence ID" value="ENSSSCP00040008586.1"/>
    <property type="gene ID" value="ENSSSCG00040015135.1"/>
</dbReference>
<dbReference type="Proteomes" id="UP000314985">
    <property type="component" value="Chromosome 6"/>
</dbReference>
<organism evidence="3 4">
    <name type="scientific">Sus scrofa</name>
    <name type="common">Pig</name>
    <dbReference type="NCBI Taxonomy" id="9823"/>
    <lineage>
        <taxon>Eukaryota</taxon>
        <taxon>Metazoa</taxon>
        <taxon>Chordata</taxon>
        <taxon>Craniata</taxon>
        <taxon>Vertebrata</taxon>
        <taxon>Euteleostomi</taxon>
        <taxon>Mammalia</taxon>
        <taxon>Eutheria</taxon>
        <taxon>Laurasiatheria</taxon>
        <taxon>Artiodactyla</taxon>
        <taxon>Suina</taxon>
        <taxon>Suidae</taxon>
        <taxon>Sus</taxon>
    </lineage>
</organism>
<dbReference type="Ensembl" id="ENSSSCT00065086568.1">
    <property type="protein sequence ID" value="ENSSSCP00065037846.1"/>
    <property type="gene ID" value="ENSSSCG00065063107.1"/>
</dbReference>
<feature type="compositionally biased region" description="Low complexity" evidence="1">
    <location>
        <begin position="23"/>
        <end position="36"/>
    </location>
</feature>
<protein>
    <submittedName>
        <fullName evidence="3">G protein subunit gamma 5</fullName>
    </submittedName>
    <submittedName>
        <fullName evidence="2">Urate oxidase</fullName>
    </submittedName>
</protein>
<name>A0A4X1V097_PIG</name>
<dbReference type="Proteomes" id="UP000694722">
    <property type="component" value="Unplaced"/>
</dbReference>
<dbReference type="Proteomes" id="UP000694570">
    <property type="component" value="Unplaced"/>
</dbReference>
<accession>A0A4X1V097</accession>
<dbReference type="Proteomes" id="UP000694723">
    <property type="component" value="Unplaced"/>
</dbReference>
<dbReference type="OMA" id="GRTQPRK"/>
<dbReference type="Ensembl" id="ENSSSCT00060050965.1">
    <property type="protein sequence ID" value="ENSSSCP00060021740.1"/>
    <property type="gene ID" value="ENSSSCG00060037673.1"/>
</dbReference>
<dbReference type="AlphaFoldDB" id="A0A4X1V097"/>
<dbReference type="Proteomes" id="UP000694725">
    <property type="component" value="Unplaced"/>
</dbReference>
<feature type="region of interest" description="Disordered" evidence="1">
    <location>
        <begin position="1"/>
        <end position="47"/>
    </location>
</feature>